<evidence type="ECO:0000256" key="2">
    <source>
        <dbReference type="ARBA" id="ARBA00012782"/>
    </source>
</evidence>
<gene>
    <name evidence="6 9" type="primary">ade</name>
    <name evidence="9" type="ORF">GMD11_04380</name>
    <name evidence="10" type="ORF">GMD18_04025</name>
</gene>
<dbReference type="EC" id="3.5.4.2" evidence="2 6"/>
<name>A0A7X3BVE7_9FIRM</name>
<evidence type="ECO:0000259" key="7">
    <source>
        <dbReference type="Pfam" id="PF01979"/>
    </source>
</evidence>
<dbReference type="PANTHER" id="PTHR11113:SF2">
    <property type="entry name" value="ADENINE DEAMINASE"/>
    <property type="match status" value="1"/>
</dbReference>
<dbReference type="InterPro" id="IPR011059">
    <property type="entry name" value="Metal-dep_hydrolase_composite"/>
</dbReference>
<comment type="similarity">
    <text evidence="1 6">Belongs to the metallo-dependent hydrolases superfamily. Adenine deaminase family.</text>
</comment>
<dbReference type="Pfam" id="PF01979">
    <property type="entry name" value="Amidohydro_1"/>
    <property type="match status" value="1"/>
</dbReference>
<reference evidence="11 12" key="1">
    <citation type="journal article" date="2019" name="Nat. Med.">
        <title>A library of human gut bacterial isolates paired with longitudinal multiomics data enables mechanistic microbiome research.</title>
        <authorList>
            <person name="Poyet M."/>
            <person name="Groussin M."/>
            <person name="Gibbons S.M."/>
            <person name="Avila-Pacheco J."/>
            <person name="Jiang X."/>
            <person name="Kearney S.M."/>
            <person name="Perrotta A.R."/>
            <person name="Berdy B."/>
            <person name="Zhao S."/>
            <person name="Lieberman T.D."/>
            <person name="Swanson P.K."/>
            <person name="Smith M."/>
            <person name="Roesemann S."/>
            <person name="Alexander J.E."/>
            <person name="Rich S.A."/>
            <person name="Livny J."/>
            <person name="Vlamakis H."/>
            <person name="Clish C."/>
            <person name="Bullock K."/>
            <person name="Deik A."/>
            <person name="Scott J."/>
            <person name="Pierce K.A."/>
            <person name="Xavier R.J."/>
            <person name="Alm E.J."/>
        </authorList>
    </citation>
    <scope>NUCLEOTIDE SEQUENCE [LARGE SCALE GENOMIC DNA]</scope>
    <source>
        <strain evidence="9 12">BIOML-A13</strain>
        <strain evidence="10 11">BIOML-A3</strain>
    </source>
</reference>
<comment type="catalytic activity">
    <reaction evidence="5 6">
        <text>adenine + H2O + H(+) = hypoxanthine + NH4(+)</text>
        <dbReference type="Rhea" id="RHEA:23688"/>
        <dbReference type="ChEBI" id="CHEBI:15377"/>
        <dbReference type="ChEBI" id="CHEBI:15378"/>
        <dbReference type="ChEBI" id="CHEBI:16708"/>
        <dbReference type="ChEBI" id="CHEBI:17368"/>
        <dbReference type="ChEBI" id="CHEBI:28938"/>
        <dbReference type="EC" id="3.5.4.2"/>
    </reaction>
</comment>
<dbReference type="InterPro" id="IPR032466">
    <property type="entry name" value="Metal_Hydrolase"/>
</dbReference>
<comment type="cofactor">
    <cofactor evidence="6">
        <name>Mn(2+)</name>
        <dbReference type="ChEBI" id="CHEBI:29035"/>
    </cofactor>
</comment>
<dbReference type="Gene3D" id="2.30.40.10">
    <property type="entry name" value="Urease, subunit C, domain 1"/>
    <property type="match status" value="1"/>
</dbReference>
<protein>
    <recommendedName>
        <fullName evidence="2 6">Adenine deaminase</fullName>
        <shortName evidence="6">Adenase</shortName>
        <shortName evidence="6">Adenine aminase</shortName>
        <ecNumber evidence="2 6">3.5.4.2</ecNumber>
    </recommendedName>
</protein>
<evidence type="ECO:0000313" key="12">
    <source>
        <dbReference type="Proteomes" id="UP000484547"/>
    </source>
</evidence>
<dbReference type="Proteomes" id="UP000484547">
    <property type="component" value="Unassembled WGS sequence"/>
</dbReference>
<comment type="caution">
    <text evidence="9">The sequence shown here is derived from an EMBL/GenBank/DDBJ whole genome shotgun (WGS) entry which is preliminary data.</text>
</comment>
<keyword evidence="3 6" id="KW-0378">Hydrolase</keyword>
<dbReference type="Pfam" id="PF13382">
    <property type="entry name" value="Adenine_deam_C"/>
    <property type="match status" value="1"/>
</dbReference>
<dbReference type="AlphaFoldDB" id="A0A7X3BVE7"/>
<dbReference type="GO" id="GO:0006146">
    <property type="term" value="P:adenine catabolic process"/>
    <property type="evidence" value="ECO:0007669"/>
    <property type="project" value="InterPro"/>
</dbReference>
<dbReference type="Proteomes" id="UP000443070">
    <property type="component" value="Unassembled WGS sequence"/>
</dbReference>
<dbReference type="NCBIfam" id="TIGR01178">
    <property type="entry name" value="ade"/>
    <property type="match status" value="1"/>
</dbReference>
<dbReference type="GO" id="GO:0000034">
    <property type="term" value="F:adenine deaminase activity"/>
    <property type="evidence" value="ECO:0007669"/>
    <property type="project" value="UniProtKB-UniRule"/>
</dbReference>
<dbReference type="EMBL" id="WNBM01000002">
    <property type="protein sequence ID" value="MTT75511.1"/>
    <property type="molecule type" value="Genomic_DNA"/>
</dbReference>
<evidence type="ECO:0000313" key="10">
    <source>
        <dbReference type="EMBL" id="MTU03573.1"/>
    </source>
</evidence>
<dbReference type="CDD" id="cd01295">
    <property type="entry name" value="AdeC"/>
    <property type="match status" value="1"/>
</dbReference>
<evidence type="ECO:0000256" key="6">
    <source>
        <dbReference type="HAMAP-Rule" id="MF_01518"/>
    </source>
</evidence>
<dbReference type="InterPro" id="IPR026912">
    <property type="entry name" value="Adenine_deam_C"/>
</dbReference>
<evidence type="ECO:0000256" key="4">
    <source>
        <dbReference type="ARBA" id="ARBA00023211"/>
    </source>
</evidence>
<dbReference type="HAMAP" id="MF_01518">
    <property type="entry name" value="Adenine_deamin"/>
    <property type="match status" value="1"/>
</dbReference>
<sequence>MKNIDLTEVLAAARGEVPADIVLKGGCIFNSFTGEWEIGDVAIVGETIAGIGSYSGKKEIDVTGKYVTPGFMDSHLHIESTMVAPRELAKILLLNGVTTIFADPHEIANVLGTAGIELMLTETEAIPLDVFFMLPSCVPATEMETSGTVLTAAKLEPLVSHPRVLGLGEMMNYPGTINAAAAVLDKLALAGCSLCDGHAPGVSGKALNAYLAAGISSDHEATTADEAMEKLRRGAYLMLREASGAHNLLALLPAVTPLNCRRCCLATDDRHLDELVSEGSINYLIEIGTAHGYPVEQLLQMATLNTAERFRLYDRGALAPGYKADICVFNNLVNFQPQLVLKNGVVIVNKQKLLWQSPPLLKDPENTMHLEDVREQQLRLPVMNGRKARVIRIVPEQILTETEYVQPKAEAGFVVSDTERDILKLAVWERHGSNGNTGVGLVRGFGLQRGALASTVAHDSHNLIVVGVDDQDMLTAAVALQEAGGGLAVVADGEVKAMLPLPLAGLMSDQNTEYVQHKLQQLNFWTAELGVPENVNAFNCLSFLALPVIPSLRLSDKGLVDVGKFAIVDLWE</sequence>
<proteinExistence type="inferred from homology"/>
<keyword evidence="11" id="KW-1185">Reference proteome</keyword>
<evidence type="ECO:0000256" key="3">
    <source>
        <dbReference type="ARBA" id="ARBA00022801"/>
    </source>
</evidence>
<dbReference type="PANTHER" id="PTHR11113">
    <property type="entry name" value="N-ACETYLGLUCOSAMINE-6-PHOSPHATE DEACETYLASE"/>
    <property type="match status" value="1"/>
</dbReference>
<dbReference type="OrthoDB" id="9775607at2"/>
<feature type="domain" description="Adenine deaminase C-terminal" evidence="8">
    <location>
        <begin position="397"/>
        <end position="565"/>
    </location>
</feature>
<keyword evidence="4 6" id="KW-0464">Manganese</keyword>
<dbReference type="SUPFAM" id="SSF51556">
    <property type="entry name" value="Metallo-dependent hydrolases"/>
    <property type="match status" value="1"/>
</dbReference>
<dbReference type="SUPFAM" id="SSF51338">
    <property type="entry name" value="Composite domain of metallo-dependent hydrolases"/>
    <property type="match status" value="1"/>
</dbReference>
<feature type="domain" description="Amidohydrolase-related" evidence="7">
    <location>
        <begin position="66"/>
        <end position="346"/>
    </location>
</feature>
<dbReference type="InterPro" id="IPR006680">
    <property type="entry name" value="Amidohydro-rel"/>
</dbReference>
<evidence type="ECO:0000313" key="11">
    <source>
        <dbReference type="Proteomes" id="UP000443070"/>
    </source>
</evidence>
<evidence type="ECO:0000259" key="8">
    <source>
        <dbReference type="Pfam" id="PF13382"/>
    </source>
</evidence>
<dbReference type="EMBL" id="WNBW01000002">
    <property type="protein sequence ID" value="MTU03573.1"/>
    <property type="molecule type" value="Genomic_DNA"/>
</dbReference>
<dbReference type="RefSeq" id="WP_155163760.1">
    <property type="nucleotide sequence ID" value="NZ_DBFJLF010000052.1"/>
</dbReference>
<accession>A0A7X3BVE7</accession>
<evidence type="ECO:0000256" key="1">
    <source>
        <dbReference type="ARBA" id="ARBA00006773"/>
    </source>
</evidence>
<evidence type="ECO:0000256" key="5">
    <source>
        <dbReference type="ARBA" id="ARBA00047720"/>
    </source>
</evidence>
<evidence type="ECO:0000313" key="9">
    <source>
        <dbReference type="EMBL" id="MTT75511.1"/>
    </source>
</evidence>
<dbReference type="Gene3D" id="3.20.20.140">
    <property type="entry name" value="Metal-dependent hydrolases"/>
    <property type="match status" value="1"/>
</dbReference>
<dbReference type="InterPro" id="IPR006679">
    <property type="entry name" value="Adenine_deam"/>
</dbReference>
<organism evidence="9 12">
    <name type="scientific">Phascolarctobacterium faecium</name>
    <dbReference type="NCBI Taxonomy" id="33025"/>
    <lineage>
        <taxon>Bacteria</taxon>
        <taxon>Bacillati</taxon>
        <taxon>Bacillota</taxon>
        <taxon>Negativicutes</taxon>
        <taxon>Acidaminococcales</taxon>
        <taxon>Acidaminococcaceae</taxon>
        <taxon>Phascolarctobacterium</taxon>
    </lineage>
</organism>